<dbReference type="AlphaFoldDB" id="C3KAL4"/>
<sequence>MRVHAHVFNQGTVTMLRITCAALAGLLGLWSVSSLALADGITGEVGAGVSYQPHDPTGSRYETRPVPYFDLDWGSVSLSTDDGLTWSALDTHGFTAGPYINYLQGRTSNGSLQGLRNVSDMAEVGGFIQYAPADFWRVYAQMGQAVGGGRDQSGVLGKVGGELGYPLGGGIIGSTGLLAHFADARQTQTFFGVDANESADSGIRPYNASGGFQNMTLTQSFEFPLAANWSLLTSASWVHLVGSAANSSIVKETGDVNQGQVQTAISYKFD</sequence>
<keyword evidence="3 6" id="KW-0732">Signal</keyword>
<evidence type="ECO:0000313" key="7">
    <source>
        <dbReference type="EMBL" id="CAI2795429.1"/>
    </source>
</evidence>
<dbReference type="PANTHER" id="PTHR38776:SF1">
    <property type="entry name" value="MLTA-INTERACTING PROTEIN-RELATED"/>
    <property type="match status" value="1"/>
</dbReference>
<feature type="chain" id="PRO_5041156725" evidence="6">
    <location>
        <begin position="39"/>
        <end position="270"/>
    </location>
</feature>
<evidence type="ECO:0000256" key="1">
    <source>
        <dbReference type="ARBA" id="ARBA00004442"/>
    </source>
</evidence>
<dbReference type="KEGG" id="pfs:PFLU_1126"/>
<keyword evidence="5" id="KW-0998">Cell outer membrane</keyword>
<dbReference type="EMBL" id="AM181176">
    <property type="protein sequence ID" value="CAY47389.1"/>
    <property type="molecule type" value="Genomic_DNA"/>
</dbReference>
<keyword evidence="4" id="KW-0472">Membrane</keyword>
<organism evidence="8">
    <name type="scientific">Pseudomonas fluorescens (strain SBW25)</name>
    <dbReference type="NCBI Taxonomy" id="216595"/>
    <lineage>
        <taxon>Bacteria</taxon>
        <taxon>Pseudomonadati</taxon>
        <taxon>Pseudomonadota</taxon>
        <taxon>Gammaproteobacteria</taxon>
        <taxon>Pseudomonadales</taxon>
        <taxon>Pseudomonadaceae</taxon>
        <taxon>Pseudomonas</taxon>
    </lineage>
</organism>
<evidence type="ECO:0000256" key="4">
    <source>
        <dbReference type="ARBA" id="ARBA00023136"/>
    </source>
</evidence>
<dbReference type="Proteomes" id="UP001152918">
    <property type="component" value="Chromosome"/>
</dbReference>
<evidence type="ECO:0000256" key="2">
    <source>
        <dbReference type="ARBA" id="ARBA00005722"/>
    </source>
</evidence>
<accession>C3KAL4</accession>
<reference evidence="7" key="2">
    <citation type="submission" date="2023-10" db="EMBL/GenBank/DDBJ databases">
        <authorList>
            <person name="Fortmann-Grote C."/>
        </authorList>
    </citation>
    <scope>NUCLEOTIDE SEQUENCE</scope>
    <source>
        <strain evidence="7">SBW25</strain>
    </source>
</reference>
<dbReference type="EMBL" id="OV986001">
    <property type="protein sequence ID" value="CAI2795429.1"/>
    <property type="molecule type" value="Genomic_DNA"/>
</dbReference>
<name>C3KAL4_PSEFS</name>
<evidence type="ECO:0000256" key="6">
    <source>
        <dbReference type="SAM" id="SignalP"/>
    </source>
</evidence>
<dbReference type="PANTHER" id="PTHR38776">
    <property type="entry name" value="MLTA-INTERACTING PROTEIN-RELATED"/>
    <property type="match status" value="1"/>
</dbReference>
<reference evidence="8" key="1">
    <citation type="journal article" date="2009" name="Genome Biol.">
        <title>Genomic and genetic analyses of diversity and plant interactions of Pseudomonas fluorescens.</title>
        <authorList>
            <person name="Silby M.W."/>
            <person name="Cerdeno-Tarraga A.M."/>
            <person name="Vernikos G.S."/>
            <person name="Giddens S.R."/>
            <person name="Jackson R.W."/>
            <person name="Preston G.M."/>
            <person name="Zhang X.X."/>
            <person name="Moon C.D."/>
            <person name="Gehrig S.M."/>
            <person name="Godfrey S.A."/>
            <person name="Knight C.G."/>
            <person name="Malone J.G."/>
            <person name="Robinson Z."/>
            <person name="Spiers A.J."/>
            <person name="Harris S."/>
            <person name="Challis G.L."/>
            <person name="Yaxley A.M."/>
            <person name="Harris D."/>
            <person name="Seeger K."/>
            <person name="Murphy L."/>
            <person name="Rutter S."/>
            <person name="Squares R."/>
            <person name="Quail M.A."/>
            <person name="Saunders E."/>
            <person name="Mavromatis K."/>
            <person name="Brettin T.S."/>
            <person name="Bentley S.D."/>
            <person name="Hothersall J."/>
            <person name="Stephens E."/>
            <person name="Thomas C.M."/>
            <person name="Parkhill J."/>
            <person name="Levy S.B."/>
            <person name="Rainey P.B."/>
            <person name="Thomson N.R."/>
        </authorList>
    </citation>
    <scope>NUCLEOTIDE SEQUENCE [LARGE SCALE GENOMIC DNA]</scope>
    <source>
        <strain evidence="8">SBW25</strain>
    </source>
</reference>
<comment type="similarity">
    <text evidence="2">Belongs to the MipA/OmpV family.</text>
</comment>
<dbReference type="InterPro" id="IPR010583">
    <property type="entry name" value="MipA"/>
</dbReference>
<evidence type="ECO:0000256" key="5">
    <source>
        <dbReference type="ARBA" id="ARBA00023237"/>
    </source>
</evidence>
<evidence type="ECO:0000256" key="3">
    <source>
        <dbReference type="ARBA" id="ARBA00022729"/>
    </source>
</evidence>
<proteinExistence type="inferred from homology"/>
<protein>
    <submittedName>
        <fullName evidence="7 8">Membrane protein</fullName>
    </submittedName>
</protein>
<evidence type="ECO:0000313" key="8">
    <source>
        <dbReference type="EMBL" id="CAY47389.1"/>
    </source>
</evidence>
<dbReference type="HOGENOM" id="CLU_062990_2_1_6"/>
<comment type="subcellular location">
    <subcellularLocation>
        <location evidence="1">Cell outer membrane</location>
    </subcellularLocation>
</comment>
<dbReference type="eggNOG" id="COG3713">
    <property type="taxonomic scope" value="Bacteria"/>
</dbReference>
<dbReference type="Pfam" id="PF06629">
    <property type="entry name" value="MipA"/>
    <property type="match status" value="1"/>
</dbReference>
<gene>
    <name evidence="8" type="ordered locus">PFLU_1126</name>
</gene>
<feature type="signal peptide" evidence="6">
    <location>
        <begin position="1"/>
        <end position="38"/>
    </location>
</feature>
<dbReference type="GO" id="GO:0009279">
    <property type="term" value="C:cell outer membrane"/>
    <property type="evidence" value="ECO:0007669"/>
    <property type="project" value="UniProtKB-SubCell"/>
</dbReference>